<evidence type="ECO:0000256" key="3">
    <source>
        <dbReference type="SAM" id="SignalP"/>
    </source>
</evidence>
<dbReference type="PROSITE" id="PS00940">
    <property type="entry name" value="GAMMA_THIONIN"/>
    <property type="match status" value="1"/>
</dbReference>
<dbReference type="AlphaFoldDB" id="A0A0J8BFR3"/>
<dbReference type="CDD" id="cd00107">
    <property type="entry name" value="Knot1"/>
    <property type="match status" value="1"/>
</dbReference>
<evidence type="ECO:0000313" key="5">
    <source>
        <dbReference type="EMBL" id="KMS99801.1"/>
    </source>
</evidence>
<gene>
    <name evidence="5" type="ORF">BVRB_1g020540</name>
</gene>
<proteinExistence type="predicted"/>
<dbReference type="InterPro" id="IPR003614">
    <property type="entry name" value="Knottins"/>
</dbReference>
<dbReference type="Gramene" id="KMS99801">
    <property type="protein sequence ID" value="KMS99801"/>
    <property type="gene ID" value="BVRB_1g020540"/>
</dbReference>
<keyword evidence="6" id="KW-1185">Reference proteome</keyword>
<dbReference type="PANTHER" id="PTHR33147">
    <property type="entry name" value="DEFENSIN-LIKE PROTEIN 1"/>
    <property type="match status" value="1"/>
</dbReference>
<accession>A0A0J8BFR3</accession>
<dbReference type="SMART" id="SM00505">
    <property type="entry name" value="Knot1"/>
    <property type="match status" value="1"/>
</dbReference>
<dbReference type="OrthoDB" id="683455at2759"/>
<dbReference type="InterPro" id="IPR036574">
    <property type="entry name" value="Scorpion_toxin-like_sf"/>
</dbReference>
<dbReference type="SUPFAM" id="SSF57095">
    <property type="entry name" value="Scorpion toxin-like"/>
    <property type="match status" value="1"/>
</dbReference>
<dbReference type="GO" id="GO:0006952">
    <property type="term" value="P:defense response"/>
    <property type="evidence" value="ECO:0007669"/>
    <property type="project" value="InterPro"/>
</dbReference>
<dbReference type="Proteomes" id="UP000035740">
    <property type="component" value="Unassembled WGS sequence"/>
</dbReference>
<sequence length="74" mass="8355">MEKKFFGLLLLLLFVFASELNMVAEVQGATCRKPSMYFSGACFSDTNCQKACNREDWPNGKCLVGFKCECQRPC</sequence>
<feature type="signal peptide" evidence="3">
    <location>
        <begin position="1"/>
        <end position="17"/>
    </location>
</feature>
<protein>
    <recommendedName>
        <fullName evidence="4">Knottins-like domain-containing protein</fullName>
    </recommendedName>
</protein>
<dbReference type="PANTHER" id="PTHR33147:SF39">
    <property type="entry name" value="DRO1 PROTEIN-RELATED"/>
    <property type="match status" value="1"/>
</dbReference>
<evidence type="ECO:0000259" key="4">
    <source>
        <dbReference type="SMART" id="SM00505"/>
    </source>
</evidence>
<evidence type="ECO:0000313" key="6">
    <source>
        <dbReference type="Proteomes" id="UP000035740"/>
    </source>
</evidence>
<dbReference type="InterPro" id="IPR008176">
    <property type="entry name" value="Defensin_plant"/>
</dbReference>
<evidence type="ECO:0000256" key="2">
    <source>
        <dbReference type="ARBA" id="ARBA00023157"/>
    </source>
</evidence>
<organism evidence="5 6">
    <name type="scientific">Beta vulgaris subsp. vulgaris</name>
    <name type="common">Beet</name>
    <dbReference type="NCBI Taxonomy" id="3555"/>
    <lineage>
        <taxon>Eukaryota</taxon>
        <taxon>Viridiplantae</taxon>
        <taxon>Streptophyta</taxon>
        <taxon>Embryophyta</taxon>
        <taxon>Tracheophyta</taxon>
        <taxon>Spermatophyta</taxon>
        <taxon>Magnoliopsida</taxon>
        <taxon>eudicotyledons</taxon>
        <taxon>Gunneridae</taxon>
        <taxon>Pentapetalae</taxon>
        <taxon>Caryophyllales</taxon>
        <taxon>Chenopodiaceae</taxon>
        <taxon>Betoideae</taxon>
        <taxon>Beta</taxon>
    </lineage>
</organism>
<reference evidence="5 6" key="1">
    <citation type="journal article" date="2014" name="Nature">
        <title>The genome of the recently domesticated crop plant sugar beet (Beta vulgaris).</title>
        <authorList>
            <person name="Dohm J.C."/>
            <person name="Minoche A.E."/>
            <person name="Holtgrawe D."/>
            <person name="Capella-Gutierrez S."/>
            <person name="Zakrzewski F."/>
            <person name="Tafer H."/>
            <person name="Rupp O."/>
            <person name="Sorensen T.R."/>
            <person name="Stracke R."/>
            <person name="Reinhardt R."/>
            <person name="Goesmann A."/>
            <person name="Kraft T."/>
            <person name="Schulz B."/>
            <person name="Stadler P.F."/>
            <person name="Schmidt T."/>
            <person name="Gabaldon T."/>
            <person name="Lehrach H."/>
            <person name="Weisshaar B."/>
            <person name="Himmelbauer H."/>
        </authorList>
    </citation>
    <scope>NUCLEOTIDE SEQUENCE [LARGE SCALE GENOMIC DNA]</scope>
    <source>
        <tissue evidence="5">Taproot</tissue>
    </source>
</reference>
<keyword evidence="2" id="KW-1015">Disulfide bond</keyword>
<dbReference type="EMBL" id="KQ090200">
    <property type="protein sequence ID" value="KMS99801.1"/>
    <property type="molecule type" value="Genomic_DNA"/>
</dbReference>
<name>A0A0J8BFR3_BETVV</name>
<dbReference type="Gene3D" id="3.30.30.10">
    <property type="entry name" value="Knottin, scorpion toxin-like"/>
    <property type="match status" value="1"/>
</dbReference>
<feature type="chain" id="PRO_5005294499" description="Knottins-like domain-containing protein" evidence="3">
    <location>
        <begin position="18"/>
        <end position="74"/>
    </location>
</feature>
<dbReference type="Pfam" id="PF00304">
    <property type="entry name" value="Gamma-thionin"/>
    <property type="match status" value="1"/>
</dbReference>
<keyword evidence="1 3" id="KW-0732">Signal</keyword>
<feature type="domain" description="Knottins-like" evidence="4">
    <location>
        <begin position="30"/>
        <end position="74"/>
    </location>
</feature>
<evidence type="ECO:0000256" key="1">
    <source>
        <dbReference type="ARBA" id="ARBA00022729"/>
    </source>
</evidence>